<evidence type="ECO:0000256" key="6">
    <source>
        <dbReference type="ARBA" id="ARBA00022777"/>
    </source>
</evidence>
<keyword evidence="5 9" id="KW-0547">Nucleotide-binding</keyword>
<evidence type="ECO:0000256" key="1">
    <source>
        <dbReference type="ARBA" id="ARBA00004761"/>
    </source>
</evidence>
<evidence type="ECO:0000256" key="5">
    <source>
        <dbReference type="ARBA" id="ARBA00022741"/>
    </source>
</evidence>
<sequence>MTHTAAHDGGPSPVVPTRPVAIIVMGTQGVGKTTIGTRLASQLGVPFIDGDRLHPARNVERMASGQPLSDEDRAPWLRIVGEALAEHQASGGVVIACSALKRSYRDVLRAHVPTAYVVEPWGPIELVQDRVRDRTHEYMPPELLASQYETLEPLADDERGIRVNVEPTPERIVETVLEHYQRESANQEQP</sequence>
<dbReference type="InterPro" id="IPR031322">
    <property type="entry name" value="Shikimate/glucono_kinase"/>
</dbReference>
<dbReference type="NCBIfam" id="TIGR01313">
    <property type="entry name" value="therm_gnt_kin"/>
    <property type="match status" value="1"/>
</dbReference>
<comment type="caution">
    <text evidence="10">The sequence shown here is derived from an EMBL/GenBank/DDBJ whole genome shotgun (WGS) entry which is preliminary data.</text>
</comment>
<accession>A0A9W6M8I1</accession>
<dbReference type="PANTHER" id="PTHR43442:SF3">
    <property type="entry name" value="GLUCONOKINASE-RELATED"/>
    <property type="match status" value="1"/>
</dbReference>
<dbReference type="GO" id="GO:0046316">
    <property type="term" value="F:gluconokinase activity"/>
    <property type="evidence" value="ECO:0007669"/>
    <property type="project" value="UniProtKB-EC"/>
</dbReference>
<keyword evidence="4 9" id="KW-0808">Transferase</keyword>
<comment type="similarity">
    <text evidence="2 9">Belongs to the gluconokinase GntK/GntV family.</text>
</comment>
<reference evidence="10" key="1">
    <citation type="journal article" date="2014" name="Int. J. Syst. Evol. Microbiol.">
        <title>Complete genome sequence of Corynebacterium casei LMG S-19264T (=DSM 44701T), isolated from a smear-ripened cheese.</title>
        <authorList>
            <consortium name="US DOE Joint Genome Institute (JGI-PGF)"/>
            <person name="Walter F."/>
            <person name="Albersmeier A."/>
            <person name="Kalinowski J."/>
            <person name="Ruckert C."/>
        </authorList>
    </citation>
    <scope>NUCLEOTIDE SEQUENCE</scope>
    <source>
        <strain evidence="10">VKM Ac-1958</strain>
    </source>
</reference>
<dbReference type="InterPro" id="IPR027417">
    <property type="entry name" value="P-loop_NTPase"/>
</dbReference>
<dbReference type="GO" id="GO:0005524">
    <property type="term" value="F:ATP binding"/>
    <property type="evidence" value="ECO:0007669"/>
    <property type="project" value="UniProtKB-KW"/>
</dbReference>
<dbReference type="AlphaFoldDB" id="A0A9W6M8I1"/>
<dbReference type="Pfam" id="PF01202">
    <property type="entry name" value="SKI"/>
    <property type="match status" value="1"/>
</dbReference>
<dbReference type="SUPFAM" id="SSF52540">
    <property type="entry name" value="P-loop containing nucleoside triphosphate hydrolases"/>
    <property type="match status" value="1"/>
</dbReference>
<protein>
    <recommendedName>
        <fullName evidence="3 9">Gluconokinase</fullName>
        <ecNumber evidence="3 9">2.7.1.12</ecNumber>
    </recommendedName>
</protein>
<comment type="pathway">
    <text evidence="1">Carbohydrate acid metabolism.</text>
</comment>
<evidence type="ECO:0000256" key="7">
    <source>
        <dbReference type="ARBA" id="ARBA00022840"/>
    </source>
</evidence>
<dbReference type="PANTHER" id="PTHR43442">
    <property type="entry name" value="GLUCONOKINASE-RELATED"/>
    <property type="match status" value="1"/>
</dbReference>
<keyword evidence="6 9" id="KW-0418">Kinase</keyword>
<reference evidence="10" key="2">
    <citation type="submission" date="2023-01" db="EMBL/GenBank/DDBJ databases">
        <authorList>
            <person name="Sun Q."/>
            <person name="Evtushenko L."/>
        </authorList>
    </citation>
    <scope>NUCLEOTIDE SEQUENCE</scope>
    <source>
        <strain evidence="10">VKM Ac-1958</strain>
    </source>
</reference>
<dbReference type="Gene3D" id="3.40.50.300">
    <property type="entry name" value="P-loop containing nucleotide triphosphate hydrolases"/>
    <property type="match status" value="1"/>
</dbReference>
<evidence type="ECO:0000256" key="3">
    <source>
        <dbReference type="ARBA" id="ARBA00012054"/>
    </source>
</evidence>
<dbReference type="EC" id="2.7.1.12" evidence="3 9"/>
<evidence type="ECO:0000313" key="11">
    <source>
        <dbReference type="Proteomes" id="UP001142325"/>
    </source>
</evidence>
<dbReference type="GO" id="GO:0005975">
    <property type="term" value="P:carbohydrate metabolic process"/>
    <property type="evidence" value="ECO:0007669"/>
    <property type="project" value="InterPro"/>
</dbReference>
<evidence type="ECO:0000256" key="8">
    <source>
        <dbReference type="ARBA" id="ARBA00048090"/>
    </source>
</evidence>
<evidence type="ECO:0000256" key="9">
    <source>
        <dbReference type="RuleBase" id="RU363066"/>
    </source>
</evidence>
<keyword evidence="11" id="KW-1185">Reference proteome</keyword>
<proteinExistence type="inferred from homology"/>
<dbReference type="RefSeq" id="WP_239526665.1">
    <property type="nucleotide sequence ID" value="NZ_BAAAUM010000001.1"/>
</dbReference>
<comment type="catalytic activity">
    <reaction evidence="8 9">
        <text>D-gluconate + ATP = 6-phospho-D-gluconate + ADP + H(+)</text>
        <dbReference type="Rhea" id="RHEA:19433"/>
        <dbReference type="ChEBI" id="CHEBI:15378"/>
        <dbReference type="ChEBI" id="CHEBI:18391"/>
        <dbReference type="ChEBI" id="CHEBI:30616"/>
        <dbReference type="ChEBI" id="CHEBI:58759"/>
        <dbReference type="ChEBI" id="CHEBI:456216"/>
        <dbReference type="EC" id="2.7.1.12"/>
    </reaction>
</comment>
<evidence type="ECO:0000256" key="2">
    <source>
        <dbReference type="ARBA" id="ARBA00008420"/>
    </source>
</evidence>
<dbReference type="EMBL" id="BSET01000001">
    <property type="protein sequence ID" value="GLK01865.1"/>
    <property type="molecule type" value="Genomic_DNA"/>
</dbReference>
<dbReference type="Proteomes" id="UP001142325">
    <property type="component" value="Unassembled WGS sequence"/>
</dbReference>
<dbReference type="CDD" id="cd02021">
    <property type="entry name" value="GntK"/>
    <property type="match status" value="1"/>
</dbReference>
<name>A0A9W6M8I1_9MICO</name>
<evidence type="ECO:0000256" key="4">
    <source>
        <dbReference type="ARBA" id="ARBA00022679"/>
    </source>
</evidence>
<keyword evidence="7 9" id="KW-0067">ATP-binding</keyword>
<evidence type="ECO:0000313" key="10">
    <source>
        <dbReference type="EMBL" id="GLK01865.1"/>
    </source>
</evidence>
<dbReference type="InterPro" id="IPR006001">
    <property type="entry name" value="Therm_gnt_kin"/>
</dbReference>
<organism evidence="10 11">
    <name type="scientific">Microbacterium keratanolyticum</name>
    <dbReference type="NCBI Taxonomy" id="67574"/>
    <lineage>
        <taxon>Bacteria</taxon>
        <taxon>Bacillati</taxon>
        <taxon>Actinomycetota</taxon>
        <taxon>Actinomycetes</taxon>
        <taxon>Micrococcales</taxon>
        <taxon>Microbacteriaceae</taxon>
        <taxon>Microbacterium</taxon>
    </lineage>
</organism>
<dbReference type="GO" id="GO:0005737">
    <property type="term" value="C:cytoplasm"/>
    <property type="evidence" value="ECO:0007669"/>
    <property type="project" value="TreeGrafter"/>
</dbReference>
<gene>
    <name evidence="10" type="ORF">GCM10017596_15800</name>
</gene>